<sequence>MNPAYLRYPHVQGDLVTFVAADDVWLAPVEGGRAWRLTHDGAPVRQPRLSPDGRHVAFVSYRDGHPEVMATEIDSGEVRRLTWWGGSVTTVLGWGPDGRILVASNAGEANIRHAVVKAVGLDGAAERLTYGMASGLAISSKGAVALTTPWSRPPAHWKRYRGGTAPRLWLDKAGKGRWERLLPEEEASLVDPMWIGDALLFVSDRAATFPDRTEEQANLWVWDNPGKRRPRQLTFQDAETGYVRDATTDGTTIAWHSRGQIWLHDGLEDLDAEPRRLEVTLPATAPVRTAVAPTQNLDALVPDHGGDHSLVAWRGKAFWLAHRDGPAHALAADQGVRVREPVVLGRTGHAAVVTDADGEDALEIHTLDGSAEPRRILGGSLGRVLHLAADPAGERLATISHDGAIRLITLGATGRRGRRAPSVREVTSSRHGEALTPSFSPDGRYLIWSQPTGVEGEMHQIMVLDTSTDADPVALTSGQYHDTSPVVTADGKYVVFLSDRTFDPQYDKHDFALAFAGATRPWLIPIAATEPAPFGPSADGWRLSKPEEQDGKEQAKDQQPSAPASPDLDAEGAEERIVPFPVPSAEYRDLRAAKDGVVWVRVVQEEGALGTRRAGVTGEKTPDSLERWSFPDRKVTTIVEKVDSYAVSGDGERLVVRHKDDVVVTPATRKAGEDDAEVVSVDLSRLRLEVDPAAEWRQMFDENARIMRDHFWREDMDGVDWDGVVARWRPVVDQVRSHDDLVDLLWETVGELNTSHAYVMPAKPLGDPDRRLGFLGADLSPAEGGWRIDRILPGESSEPDARSPLRAAGVDARVGDLVVAVDGVPVDPVAGPAAGLTGAANKPVELTLRRGGESRRVVVVPLADEEVIRYQDWVRSRREYVRERTDGRLGYLHVPDMMSYGWAQLHRDLRVASRAEGIVADVRYNRGGHTSALVITKLAARVVGWDRSRYYERAGSYPYQAPRGPVVLVANEFSGSDGDIVNAAGQALGVGPVVGVRTWGGVIGIDGRFDLVDGTSITQPRYSFWLEGKGWGVENHGVDPDVEVVHTPAQLFADDDPQLDRAIEEALRLLKKKPAATPPEIPEPKVRR</sequence>
<name>A0ABW2Q635_9MICO</name>
<dbReference type="InterPro" id="IPR036034">
    <property type="entry name" value="PDZ_sf"/>
</dbReference>
<comment type="subcellular location">
    <subcellularLocation>
        <location evidence="1 7">Cytoplasm</location>
    </subcellularLocation>
</comment>
<evidence type="ECO:0000256" key="5">
    <source>
        <dbReference type="ARBA" id="ARBA00022801"/>
    </source>
</evidence>
<dbReference type="Gene3D" id="2.30.42.10">
    <property type="match status" value="1"/>
</dbReference>
<keyword evidence="3 7" id="KW-0963">Cytoplasm</keyword>
<dbReference type="SUPFAM" id="SSF69304">
    <property type="entry name" value="Tricorn protease N-terminal domain"/>
    <property type="match status" value="1"/>
</dbReference>
<evidence type="ECO:0000256" key="2">
    <source>
        <dbReference type="ARBA" id="ARBA00008524"/>
    </source>
</evidence>
<dbReference type="Gene3D" id="2.120.10.60">
    <property type="entry name" value="Tricorn protease N-terminal domain"/>
    <property type="match status" value="1"/>
</dbReference>
<dbReference type="Proteomes" id="UP001596455">
    <property type="component" value="Unassembled WGS sequence"/>
</dbReference>
<evidence type="ECO:0000256" key="6">
    <source>
        <dbReference type="ARBA" id="ARBA00022825"/>
    </source>
</evidence>
<keyword evidence="4 7" id="KW-0645">Protease</keyword>
<dbReference type="Pfam" id="PF26550">
    <property type="entry name" value="Tricorn_2nd"/>
    <property type="match status" value="1"/>
</dbReference>
<dbReference type="InterPro" id="IPR012393">
    <property type="entry name" value="Tricorn_protease"/>
</dbReference>
<dbReference type="PIRSF" id="PIRSF036421">
    <property type="entry name" value="Tricorn_protease"/>
    <property type="match status" value="1"/>
</dbReference>
<dbReference type="SUPFAM" id="SSF82171">
    <property type="entry name" value="DPP6 N-terminal domain-like"/>
    <property type="match status" value="1"/>
</dbReference>
<evidence type="ECO:0000256" key="8">
    <source>
        <dbReference type="SAM" id="MobiDB-lite"/>
    </source>
</evidence>
<evidence type="ECO:0000259" key="9">
    <source>
        <dbReference type="SMART" id="SM00245"/>
    </source>
</evidence>
<comment type="caution">
    <text evidence="10">The sequence shown here is derived from an EMBL/GenBank/DDBJ whole genome shotgun (WGS) entry which is preliminary data.</text>
</comment>
<dbReference type="SMART" id="SM00245">
    <property type="entry name" value="TSPc"/>
    <property type="match status" value="1"/>
</dbReference>
<dbReference type="Pfam" id="PF14685">
    <property type="entry name" value="PDZ_Tricorn"/>
    <property type="match status" value="1"/>
</dbReference>
<dbReference type="Gene3D" id="2.130.10.10">
    <property type="entry name" value="YVTN repeat-like/Quinoprotein amine dehydrogenase"/>
    <property type="match status" value="1"/>
</dbReference>
<dbReference type="InterPro" id="IPR029045">
    <property type="entry name" value="ClpP/crotonase-like_dom_sf"/>
</dbReference>
<dbReference type="CDD" id="cd07562">
    <property type="entry name" value="Peptidase_S41_TRI"/>
    <property type="match status" value="1"/>
</dbReference>
<dbReference type="RefSeq" id="WP_382391024.1">
    <property type="nucleotide sequence ID" value="NZ_JBHTCQ010000001.1"/>
</dbReference>
<gene>
    <name evidence="10" type="ORF">ACFQQL_02790</name>
</gene>
<dbReference type="EC" id="3.4.21.-" evidence="7"/>
<evidence type="ECO:0000256" key="7">
    <source>
        <dbReference type="PIRNR" id="PIRNR036421"/>
    </source>
</evidence>
<evidence type="ECO:0000313" key="11">
    <source>
        <dbReference type="Proteomes" id="UP001596455"/>
    </source>
</evidence>
<dbReference type="SUPFAM" id="SSF50156">
    <property type="entry name" value="PDZ domain-like"/>
    <property type="match status" value="1"/>
</dbReference>
<feature type="region of interest" description="Disordered" evidence="8">
    <location>
        <begin position="534"/>
        <end position="574"/>
    </location>
</feature>
<dbReference type="Gene3D" id="3.30.750.44">
    <property type="match status" value="1"/>
</dbReference>
<protein>
    <recommendedName>
        <fullName evidence="7">Tricorn protease homolog</fullName>
        <ecNumber evidence="7">3.4.21.-</ecNumber>
    </recommendedName>
</protein>
<dbReference type="InterPro" id="IPR028204">
    <property type="entry name" value="Tricorn_C1"/>
</dbReference>
<evidence type="ECO:0000256" key="4">
    <source>
        <dbReference type="ARBA" id="ARBA00022670"/>
    </source>
</evidence>
<dbReference type="InterPro" id="IPR015943">
    <property type="entry name" value="WD40/YVTN_repeat-like_dom_sf"/>
</dbReference>
<evidence type="ECO:0000256" key="1">
    <source>
        <dbReference type="ARBA" id="ARBA00004496"/>
    </source>
</evidence>
<feature type="compositionally biased region" description="Basic and acidic residues" evidence="8">
    <location>
        <begin position="542"/>
        <end position="556"/>
    </location>
</feature>
<dbReference type="SUPFAM" id="SSF52096">
    <property type="entry name" value="ClpP/crotonase"/>
    <property type="match status" value="1"/>
</dbReference>
<organism evidence="10 11">
    <name type="scientific">Georgenia alba</name>
    <dbReference type="NCBI Taxonomy" id="2233858"/>
    <lineage>
        <taxon>Bacteria</taxon>
        <taxon>Bacillati</taxon>
        <taxon>Actinomycetota</taxon>
        <taxon>Actinomycetes</taxon>
        <taxon>Micrococcales</taxon>
        <taxon>Bogoriellaceae</taxon>
        <taxon>Georgenia</taxon>
    </lineage>
</organism>
<evidence type="ECO:0000256" key="3">
    <source>
        <dbReference type="ARBA" id="ARBA00022490"/>
    </source>
</evidence>
<dbReference type="InterPro" id="IPR029414">
    <property type="entry name" value="Tricorn_PDZ"/>
</dbReference>
<evidence type="ECO:0000313" key="10">
    <source>
        <dbReference type="EMBL" id="MFC7404022.1"/>
    </source>
</evidence>
<feature type="domain" description="Tail specific protease" evidence="9">
    <location>
        <begin position="841"/>
        <end position="1045"/>
    </location>
</feature>
<reference evidence="11" key="1">
    <citation type="journal article" date="2019" name="Int. J. Syst. Evol. Microbiol.">
        <title>The Global Catalogue of Microorganisms (GCM) 10K type strain sequencing project: providing services to taxonomists for standard genome sequencing and annotation.</title>
        <authorList>
            <consortium name="The Broad Institute Genomics Platform"/>
            <consortium name="The Broad Institute Genome Sequencing Center for Infectious Disease"/>
            <person name="Wu L."/>
            <person name="Ma J."/>
        </authorList>
    </citation>
    <scope>NUCLEOTIDE SEQUENCE [LARGE SCALE GENOMIC DNA]</scope>
    <source>
        <strain evidence="11">JCM 1490</strain>
    </source>
</reference>
<dbReference type="Pfam" id="PF14684">
    <property type="entry name" value="Tricorn_C1"/>
    <property type="match status" value="1"/>
</dbReference>
<dbReference type="EMBL" id="JBHTCQ010000001">
    <property type="protein sequence ID" value="MFC7404022.1"/>
    <property type="molecule type" value="Genomic_DNA"/>
</dbReference>
<proteinExistence type="inferred from homology"/>
<comment type="function">
    <text evidence="7">Degrades oligopeptides.</text>
</comment>
<dbReference type="Pfam" id="PF26549">
    <property type="entry name" value="Tricorn_N"/>
    <property type="match status" value="1"/>
</dbReference>
<keyword evidence="6 7" id="KW-0720">Serine protease</keyword>
<dbReference type="CDD" id="cd10828">
    <property type="entry name" value="cpPDZ_Tricorn-protease"/>
    <property type="match status" value="1"/>
</dbReference>
<dbReference type="Pfam" id="PF03572">
    <property type="entry name" value="Peptidase_S41"/>
    <property type="match status" value="1"/>
</dbReference>
<accession>A0ABW2Q635</accession>
<keyword evidence="5 7" id="KW-0378">Hydrolase</keyword>
<dbReference type="PANTHER" id="PTHR43253">
    <property type="entry name" value="TRICORN PROTEASE HOMOLOG 2-RELATED"/>
    <property type="match status" value="1"/>
</dbReference>
<keyword evidence="11" id="KW-1185">Reference proteome</keyword>
<dbReference type="Gene3D" id="3.90.226.10">
    <property type="entry name" value="2-enoyl-CoA Hydratase, Chain A, domain 1"/>
    <property type="match status" value="1"/>
</dbReference>
<dbReference type="InterPro" id="IPR005151">
    <property type="entry name" value="Tail-specific_protease"/>
</dbReference>
<dbReference type="PANTHER" id="PTHR43253:SF1">
    <property type="entry name" value="TRICORN PROTEASE HOMOLOG 2-RELATED"/>
    <property type="match status" value="1"/>
</dbReference>
<comment type="similarity">
    <text evidence="2 7">Belongs to the peptidase S41B family.</text>
</comment>